<organism evidence="1 2">
    <name type="scientific">Alteraurantiacibacter buctensis</name>
    <dbReference type="NCBI Taxonomy" id="1503981"/>
    <lineage>
        <taxon>Bacteria</taxon>
        <taxon>Pseudomonadati</taxon>
        <taxon>Pseudomonadota</taxon>
        <taxon>Alphaproteobacteria</taxon>
        <taxon>Sphingomonadales</taxon>
        <taxon>Erythrobacteraceae</taxon>
        <taxon>Alteraurantiacibacter</taxon>
    </lineage>
</organism>
<dbReference type="OrthoDB" id="8443793at2"/>
<comment type="caution">
    <text evidence="1">The sequence shown here is derived from an EMBL/GenBank/DDBJ whole genome shotgun (WGS) entry which is preliminary data.</text>
</comment>
<evidence type="ECO:0000313" key="2">
    <source>
        <dbReference type="Proteomes" id="UP000466966"/>
    </source>
</evidence>
<dbReference type="Pfam" id="PF02620">
    <property type="entry name" value="YceD"/>
    <property type="match status" value="1"/>
</dbReference>
<dbReference type="RefSeq" id="WP_160773402.1">
    <property type="nucleotide sequence ID" value="NZ_WTYV01000010.1"/>
</dbReference>
<gene>
    <name evidence="1" type="ORF">GRI99_17785</name>
</gene>
<name>A0A844Z1T5_9SPHN</name>
<dbReference type="Proteomes" id="UP000466966">
    <property type="component" value="Unassembled WGS sequence"/>
</dbReference>
<dbReference type="InterPro" id="IPR003772">
    <property type="entry name" value="YceD"/>
</dbReference>
<evidence type="ECO:0000313" key="1">
    <source>
        <dbReference type="EMBL" id="MXO73472.1"/>
    </source>
</evidence>
<keyword evidence="2" id="KW-1185">Reference proteome</keyword>
<dbReference type="EMBL" id="WTYV01000010">
    <property type="protein sequence ID" value="MXO73472.1"/>
    <property type="molecule type" value="Genomic_DNA"/>
</dbReference>
<proteinExistence type="predicted"/>
<reference evidence="1 2" key="1">
    <citation type="submission" date="2019-12" db="EMBL/GenBank/DDBJ databases">
        <title>Genomic-based taxomic classification of the family Erythrobacteraceae.</title>
        <authorList>
            <person name="Xu L."/>
        </authorList>
    </citation>
    <scope>NUCLEOTIDE SEQUENCE [LARGE SCALE GENOMIC DNA]</scope>
    <source>
        <strain evidence="1 2">M0322</strain>
    </source>
</reference>
<accession>A0A844Z1T5</accession>
<dbReference type="AlphaFoldDB" id="A0A844Z1T5"/>
<protein>
    <submittedName>
        <fullName evidence="1">DUF177 domain-containing protein</fullName>
    </submittedName>
</protein>
<sequence length="173" mass="18177">MTAPEFSRAFDPRHLADAAQHLVANEAERAALARRFSLVAIDRLEATVSLVAEGERVKVTGELSADVVQSCAVTGDDLPVAISEPLAFTFVPTATPSAAGEEVELAAEELDEIPYDGALVDVGEAVAEELALAIDPYAEGPGADEYRRQYNLDDEGPKGALAEGLAALLGKKD</sequence>